<keyword evidence="1" id="KW-0812">Transmembrane</keyword>
<feature type="transmembrane region" description="Helical" evidence="1">
    <location>
        <begin position="66"/>
        <end position="87"/>
    </location>
</feature>
<evidence type="ECO:0008006" key="4">
    <source>
        <dbReference type="Google" id="ProtNLM"/>
    </source>
</evidence>
<sequence>MKALRALSGLVAGGLVVLTAVLIGAAILGAQRGFPGPGTGRLSWHVGLTVLAVAAQVFADRHRGTAALSGSLVVFVATGYLLVTQWWN</sequence>
<comment type="caution">
    <text evidence="2">The sequence shown here is derived from an EMBL/GenBank/DDBJ whole genome shotgun (WGS) entry which is preliminary data.</text>
</comment>
<dbReference type="EMBL" id="WEGI01000009">
    <property type="protein sequence ID" value="MQY28608.1"/>
    <property type="molecule type" value="Genomic_DNA"/>
</dbReference>
<name>A0A7K0DSQ4_9NOCA</name>
<gene>
    <name evidence="2" type="ORF">NRB56_41920</name>
</gene>
<protein>
    <recommendedName>
        <fullName evidence="4">Integral membrane protein</fullName>
    </recommendedName>
</protein>
<evidence type="ECO:0000313" key="2">
    <source>
        <dbReference type="EMBL" id="MQY28608.1"/>
    </source>
</evidence>
<keyword evidence="3" id="KW-1185">Reference proteome</keyword>
<feature type="transmembrane region" description="Helical" evidence="1">
    <location>
        <begin position="42"/>
        <end position="59"/>
    </location>
</feature>
<proteinExistence type="predicted"/>
<keyword evidence="1" id="KW-0472">Membrane</keyword>
<dbReference type="AlphaFoldDB" id="A0A7K0DSQ4"/>
<reference evidence="2 3" key="1">
    <citation type="submission" date="2019-10" db="EMBL/GenBank/DDBJ databases">
        <title>Nocardia macrotermitis sp. nov. and Nocardia aurantia sp. nov., isolated from the gut of fungus growing-termite Macrotermes natalensis.</title>
        <authorList>
            <person name="Benndorf R."/>
            <person name="Schwitalla J."/>
            <person name="Martin K."/>
            <person name="De Beer W."/>
            <person name="Kaster A.-K."/>
            <person name="Vollmers J."/>
            <person name="Poulsen M."/>
            <person name="Beemelmanns C."/>
        </authorList>
    </citation>
    <scope>NUCLEOTIDE SEQUENCE [LARGE SCALE GENOMIC DNA]</scope>
    <source>
        <strain evidence="2 3">RB56</strain>
    </source>
</reference>
<organism evidence="2 3">
    <name type="scientific">Nocardia aurantia</name>
    <dbReference type="NCBI Taxonomy" id="2585199"/>
    <lineage>
        <taxon>Bacteria</taxon>
        <taxon>Bacillati</taxon>
        <taxon>Actinomycetota</taxon>
        <taxon>Actinomycetes</taxon>
        <taxon>Mycobacteriales</taxon>
        <taxon>Nocardiaceae</taxon>
        <taxon>Nocardia</taxon>
    </lineage>
</organism>
<accession>A0A7K0DSQ4</accession>
<evidence type="ECO:0000313" key="3">
    <source>
        <dbReference type="Proteomes" id="UP000431401"/>
    </source>
</evidence>
<keyword evidence="1" id="KW-1133">Transmembrane helix</keyword>
<dbReference type="RefSeq" id="WP_319943285.1">
    <property type="nucleotide sequence ID" value="NZ_WEGI01000009.1"/>
</dbReference>
<dbReference type="Proteomes" id="UP000431401">
    <property type="component" value="Unassembled WGS sequence"/>
</dbReference>
<evidence type="ECO:0000256" key="1">
    <source>
        <dbReference type="SAM" id="Phobius"/>
    </source>
</evidence>
<feature type="transmembrane region" description="Helical" evidence="1">
    <location>
        <begin position="7"/>
        <end position="30"/>
    </location>
</feature>